<dbReference type="Proteomes" id="UP000504603">
    <property type="component" value="Unplaced"/>
</dbReference>
<dbReference type="PANTHER" id="PTHR11926">
    <property type="entry name" value="GLUCOSYL/GLUCURONOSYL TRANSFERASES"/>
    <property type="match status" value="1"/>
</dbReference>
<accession>A0A6J1DCD6</accession>
<evidence type="ECO:0000256" key="1">
    <source>
        <dbReference type="ARBA" id="ARBA00009995"/>
    </source>
</evidence>
<comment type="similarity">
    <text evidence="1">Belongs to the UDP-glycosyltransferase family.</text>
</comment>
<reference evidence="3" key="1">
    <citation type="submission" date="2025-08" db="UniProtKB">
        <authorList>
            <consortium name="RefSeq"/>
        </authorList>
    </citation>
    <scope>IDENTIFICATION</scope>
    <source>
        <strain evidence="3">OHB3-1</strain>
    </source>
</reference>
<evidence type="ECO:0000313" key="2">
    <source>
        <dbReference type="Proteomes" id="UP000504603"/>
    </source>
</evidence>
<evidence type="ECO:0000313" key="3">
    <source>
        <dbReference type="RefSeq" id="XP_022151513.1"/>
    </source>
</evidence>
<dbReference type="AlphaFoldDB" id="A0A6J1DCD6"/>
<keyword evidence="2" id="KW-1185">Reference proteome</keyword>
<dbReference type="KEGG" id="mcha:111019439"/>
<name>A0A6J1DCD6_MOMCH</name>
<proteinExistence type="inferred from homology"/>
<organism evidence="2 3">
    <name type="scientific">Momordica charantia</name>
    <name type="common">Bitter gourd</name>
    <name type="synonym">Balsam pear</name>
    <dbReference type="NCBI Taxonomy" id="3673"/>
    <lineage>
        <taxon>Eukaryota</taxon>
        <taxon>Viridiplantae</taxon>
        <taxon>Streptophyta</taxon>
        <taxon>Embryophyta</taxon>
        <taxon>Tracheophyta</taxon>
        <taxon>Spermatophyta</taxon>
        <taxon>Magnoliopsida</taxon>
        <taxon>eudicotyledons</taxon>
        <taxon>Gunneridae</taxon>
        <taxon>Pentapetalae</taxon>
        <taxon>rosids</taxon>
        <taxon>fabids</taxon>
        <taxon>Cucurbitales</taxon>
        <taxon>Cucurbitaceae</taxon>
        <taxon>Momordiceae</taxon>
        <taxon>Momordica</taxon>
    </lineage>
</organism>
<sequence length="177" mass="19658">MARPRVLVFPFAALGHVKPFLTLAELLSDGGVDVVFLSTEYNFGRISNLAALASRFPTLQFATISDGLPLPPDHPRSLLDTPLYFTMRDGIKPRLRHLIRSYNDASSPITCIINDIMYSSPIEVAQEFGIPVFTFCPFSARYLTTYSIIPELNEKAQIPYAGQKQSCALPLLSVFCL</sequence>
<protein>
    <submittedName>
        <fullName evidence="3">7-deoxyloganetic acid glucosyltransferase-like</fullName>
    </submittedName>
</protein>
<gene>
    <name evidence="3" type="primary">LOC111019439</name>
</gene>
<dbReference type="RefSeq" id="XP_022151513.1">
    <property type="nucleotide sequence ID" value="XM_022295821.1"/>
</dbReference>
<dbReference type="PANTHER" id="PTHR11926:SF1392">
    <property type="entry name" value="GLYCOSYLTRANSFERASE"/>
    <property type="match status" value="1"/>
</dbReference>
<dbReference type="GO" id="GO:0080044">
    <property type="term" value="F:quercetin 7-O-glucosyltransferase activity"/>
    <property type="evidence" value="ECO:0007669"/>
    <property type="project" value="TreeGrafter"/>
</dbReference>
<dbReference type="OrthoDB" id="1139042at2759"/>
<dbReference type="GeneID" id="111019439"/>
<dbReference type="Gene3D" id="3.40.50.2000">
    <property type="entry name" value="Glycogen Phosphorylase B"/>
    <property type="match status" value="1"/>
</dbReference>
<dbReference type="SUPFAM" id="SSF53756">
    <property type="entry name" value="UDP-Glycosyltransferase/glycogen phosphorylase"/>
    <property type="match status" value="1"/>
</dbReference>
<dbReference type="GO" id="GO:0080043">
    <property type="term" value="F:quercetin 3-O-glucosyltransferase activity"/>
    <property type="evidence" value="ECO:0007669"/>
    <property type="project" value="TreeGrafter"/>
</dbReference>